<dbReference type="RefSeq" id="WP_213053037.1">
    <property type="nucleotide sequence ID" value="NZ_JBHUCJ010000118.1"/>
</dbReference>
<dbReference type="InterPro" id="IPR003356">
    <property type="entry name" value="DNA_methylase_A-5"/>
</dbReference>
<proteinExistence type="inferred from homology"/>
<reference evidence="3 4" key="1">
    <citation type="submission" date="2024-09" db="EMBL/GenBank/DDBJ databases">
        <title>Genomes of Rahnella.</title>
        <authorList>
            <person name="Mnguni F.C."/>
            <person name="Shin G.Y."/>
            <person name="Coutinho T."/>
        </authorList>
    </citation>
    <scope>NUCLEOTIDE SEQUENCE [LARGE SCALE GENOMIC DNA]</scope>
    <source>
        <strain evidence="3 4">20WA0057</strain>
    </source>
</reference>
<name>A0ABW6CG98_RAHSY</name>
<dbReference type="Proteomes" id="UP001598201">
    <property type="component" value="Unassembled WGS sequence"/>
</dbReference>
<dbReference type="GO" id="GO:0032259">
    <property type="term" value="P:methylation"/>
    <property type="evidence" value="ECO:0007669"/>
    <property type="project" value="UniProtKB-KW"/>
</dbReference>
<feature type="domain" description="DNA methylase adenine-specific" evidence="2">
    <location>
        <begin position="143"/>
        <end position="247"/>
    </location>
</feature>
<dbReference type="Gene3D" id="3.40.50.150">
    <property type="entry name" value="Vaccinia Virus protein VP39"/>
    <property type="match status" value="1"/>
</dbReference>
<sequence>MSQLSFDSLFSQPEMPESSAVKPVFVTAVPHADVIAPSRPVRDSAVSPLDNHRKDFVKLFRETARYHNRYQVFRDFVTMAAVALENAILQCDELENEYFQTIAGYEKDDLNRMARLLALVTEGLDAGMCDFLGSIFMELEIGSKDMGQFFTPFSLSELIAGLVMGQRVQELADGAPYVTLDEPTCGAGGMVIAAAKVLLDRGYNPQTQLLVQCTDLDPVAARMCFVQLSLLGIPACVRIGNSLSQKITREMYTPFWYRIKGSCRTF</sequence>
<keyword evidence="3" id="KW-0489">Methyltransferase</keyword>
<dbReference type="GO" id="GO:0008168">
    <property type="term" value="F:methyltransferase activity"/>
    <property type="evidence" value="ECO:0007669"/>
    <property type="project" value="UniProtKB-KW"/>
</dbReference>
<dbReference type="PRINTS" id="PR00507">
    <property type="entry name" value="N12N6MTFRASE"/>
</dbReference>
<dbReference type="GeneID" id="88083297"/>
<gene>
    <name evidence="3" type="ORF">ACFPK4_25460</name>
</gene>
<accession>A0ABW6CG98</accession>
<evidence type="ECO:0000256" key="1">
    <source>
        <dbReference type="ARBA" id="ARBA00006594"/>
    </source>
</evidence>
<evidence type="ECO:0000313" key="3">
    <source>
        <dbReference type="EMBL" id="MFD3226893.1"/>
    </source>
</evidence>
<protein>
    <submittedName>
        <fullName evidence="3">N-6 DNA methylase</fullName>
    </submittedName>
</protein>
<dbReference type="Pfam" id="PF02384">
    <property type="entry name" value="N6_Mtase"/>
    <property type="match status" value="1"/>
</dbReference>
<dbReference type="SUPFAM" id="SSF53335">
    <property type="entry name" value="S-adenosyl-L-methionine-dependent methyltransferases"/>
    <property type="match status" value="1"/>
</dbReference>
<dbReference type="InterPro" id="IPR029063">
    <property type="entry name" value="SAM-dependent_MTases_sf"/>
</dbReference>
<keyword evidence="3" id="KW-0808">Transferase</keyword>
<evidence type="ECO:0000313" key="4">
    <source>
        <dbReference type="Proteomes" id="UP001598201"/>
    </source>
</evidence>
<comment type="similarity">
    <text evidence="1">Belongs to the N(4)/N(6)-methyltransferase family.</text>
</comment>
<keyword evidence="4" id="KW-1185">Reference proteome</keyword>
<organism evidence="3 4">
    <name type="scientific">Rahnella sp. (strain Y9602)</name>
    <dbReference type="NCBI Taxonomy" id="2703885"/>
    <lineage>
        <taxon>Bacteria</taxon>
        <taxon>Pseudomonadati</taxon>
        <taxon>Pseudomonadota</taxon>
        <taxon>Gammaproteobacteria</taxon>
        <taxon>Enterobacterales</taxon>
        <taxon>Yersiniaceae</taxon>
        <taxon>Rahnella</taxon>
    </lineage>
</organism>
<evidence type="ECO:0000259" key="2">
    <source>
        <dbReference type="Pfam" id="PF02384"/>
    </source>
</evidence>
<dbReference type="EMBL" id="JBHUCJ010000118">
    <property type="protein sequence ID" value="MFD3226893.1"/>
    <property type="molecule type" value="Genomic_DNA"/>
</dbReference>
<comment type="caution">
    <text evidence="3">The sequence shown here is derived from an EMBL/GenBank/DDBJ whole genome shotgun (WGS) entry which is preliminary data.</text>
</comment>